<proteinExistence type="predicted"/>
<dbReference type="EMBL" id="ML734937">
    <property type="protein sequence ID" value="KAB8211976.1"/>
    <property type="molecule type" value="Genomic_DNA"/>
</dbReference>
<evidence type="ECO:0000313" key="2">
    <source>
        <dbReference type="Proteomes" id="UP000326532"/>
    </source>
</evidence>
<organism evidence="1 2">
    <name type="scientific">Aspergillus parasiticus</name>
    <dbReference type="NCBI Taxonomy" id="5067"/>
    <lineage>
        <taxon>Eukaryota</taxon>
        <taxon>Fungi</taxon>
        <taxon>Dikarya</taxon>
        <taxon>Ascomycota</taxon>
        <taxon>Pezizomycotina</taxon>
        <taxon>Eurotiomycetes</taxon>
        <taxon>Eurotiomycetidae</taxon>
        <taxon>Eurotiales</taxon>
        <taxon>Aspergillaceae</taxon>
        <taxon>Aspergillus</taxon>
        <taxon>Aspergillus subgen. Circumdati</taxon>
    </lineage>
</organism>
<dbReference type="AlphaFoldDB" id="A0A5N6E373"/>
<sequence length="113" mass="12286">MIPARRSALPWVIVATTGASHTHSHQGRICDKDKTYRTSTDGSLANTLHNVSNSIMNKFESIASERLLETLGRAPKNTVDSGANRLVNELRMVQTGCTIRLSATEAPPVELVT</sequence>
<accession>A0A5N6E373</accession>
<protein>
    <submittedName>
        <fullName evidence="1">Uncharacterized protein</fullName>
    </submittedName>
</protein>
<name>A0A5N6E373_ASPPA</name>
<gene>
    <name evidence="1" type="ORF">BDV34DRAFT_62773</name>
</gene>
<dbReference type="VEuPathDB" id="FungiDB:BDV34DRAFT_62773"/>
<evidence type="ECO:0000313" key="1">
    <source>
        <dbReference type="EMBL" id="KAB8211976.1"/>
    </source>
</evidence>
<reference evidence="1 2" key="1">
    <citation type="submission" date="2019-04" db="EMBL/GenBank/DDBJ databases">
        <title>Fungal friends and foes A comparative genomics study of 23 Aspergillus species from section Flavi.</title>
        <authorList>
            <consortium name="DOE Joint Genome Institute"/>
            <person name="Kjaerbolling I."/>
            <person name="Vesth T.C."/>
            <person name="Frisvad J.C."/>
            <person name="Nybo J.L."/>
            <person name="Theobald S."/>
            <person name="Kildgaard S."/>
            <person name="Petersen T.I."/>
            <person name="Kuo A."/>
            <person name="Sato A."/>
            <person name="Lyhne E.K."/>
            <person name="Kogle M.E."/>
            <person name="Wiebenga A."/>
            <person name="Kun R.S."/>
            <person name="Lubbers R.J."/>
            <person name="Makela M.R."/>
            <person name="Barry K."/>
            <person name="Chovatia M."/>
            <person name="Clum A."/>
            <person name="Daum C."/>
            <person name="Haridas S."/>
            <person name="He G."/>
            <person name="LaButti K."/>
            <person name="Lipzen A."/>
            <person name="Mondo S."/>
            <person name="Pangilinan J."/>
            <person name="Riley R."/>
            <person name="Salamov A."/>
            <person name="Simmons B.A."/>
            <person name="Magnuson J.K."/>
            <person name="Henrissat B."/>
            <person name="Mortensen U.H."/>
            <person name="Larsen T.O."/>
            <person name="De vries R.P."/>
            <person name="Grigoriev I.V."/>
            <person name="Machida M."/>
            <person name="Baker S.E."/>
            <person name="Andersen M.R."/>
        </authorList>
    </citation>
    <scope>NUCLEOTIDE SEQUENCE [LARGE SCALE GENOMIC DNA]</scope>
    <source>
        <strain evidence="1 2">CBS 117618</strain>
    </source>
</reference>
<dbReference type="Proteomes" id="UP000326532">
    <property type="component" value="Unassembled WGS sequence"/>
</dbReference>
<keyword evidence="2" id="KW-1185">Reference proteome</keyword>